<name>A0A0C2G8T7_9BILA</name>
<dbReference type="PROSITE" id="PS51120">
    <property type="entry name" value="LDLRB"/>
    <property type="match status" value="2"/>
</dbReference>
<dbReference type="GO" id="GO:0060070">
    <property type="term" value="P:canonical Wnt signaling pathway"/>
    <property type="evidence" value="ECO:0007669"/>
    <property type="project" value="TreeGrafter"/>
</dbReference>
<reference evidence="12 13" key="1">
    <citation type="submission" date="2013-12" db="EMBL/GenBank/DDBJ databases">
        <title>Draft genome of the parsitic nematode Ancylostoma duodenale.</title>
        <authorList>
            <person name="Mitreva M."/>
        </authorList>
    </citation>
    <scope>NUCLEOTIDE SEQUENCE [LARGE SCALE GENOMIC DNA]</scope>
    <source>
        <strain evidence="12 13">Zhejiang</strain>
    </source>
</reference>
<accession>A0A0C2G8T7</accession>
<evidence type="ECO:0000256" key="8">
    <source>
        <dbReference type="ARBA" id="ARBA00023170"/>
    </source>
</evidence>
<evidence type="ECO:0000256" key="6">
    <source>
        <dbReference type="ARBA" id="ARBA00023136"/>
    </source>
</evidence>
<dbReference type="InterPro" id="IPR023415">
    <property type="entry name" value="LDLR_class-A_CS"/>
</dbReference>
<keyword evidence="13" id="KW-1185">Reference proteome</keyword>
<dbReference type="AlphaFoldDB" id="A0A0C2G8T7"/>
<evidence type="ECO:0000313" key="12">
    <source>
        <dbReference type="EMBL" id="KIH53391.1"/>
    </source>
</evidence>
<dbReference type="GO" id="GO:0005886">
    <property type="term" value="C:plasma membrane"/>
    <property type="evidence" value="ECO:0007669"/>
    <property type="project" value="TreeGrafter"/>
</dbReference>
<evidence type="ECO:0000256" key="9">
    <source>
        <dbReference type="ARBA" id="ARBA00023180"/>
    </source>
</evidence>
<dbReference type="OrthoDB" id="10066840at2759"/>
<keyword evidence="7 10" id="KW-1015">Disulfide bond</keyword>
<keyword evidence="9" id="KW-0325">Glycoprotein</keyword>
<keyword evidence="2" id="KW-0245">EGF-like domain</keyword>
<dbReference type="PANTHER" id="PTHR46513:SF13">
    <property type="entry name" value="EGF-LIKE DOMAIN-CONTAINING PROTEIN"/>
    <property type="match status" value="1"/>
</dbReference>
<dbReference type="SUPFAM" id="SSF63825">
    <property type="entry name" value="YWTD domain"/>
    <property type="match status" value="1"/>
</dbReference>
<dbReference type="PANTHER" id="PTHR46513">
    <property type="entry name" value="VITELLOGENIN RECEPTOR-LIKE PROTEIN-RELATED-RELATED"/>
    <property type="match status" value="1"/>
</dbReference>
<dbReference type="InterPro" id="IPR050778">
    <property type="entry name" value="Cueball_EGF_LRP_Nidogen"/>
</dbReference>
<keyword evidence="12" id="KW-0449">Lipoprotein</keyword>
<evidence type="ECO:0000256" key="2">
    <source>
        <dbReference type="ARBA" id="ARBA00022536"/>
    </source>
</evidence>
<evidence type="ECO:0000256" key="7">
    <source>
        <dbReference type="ARBA" id="ARBA00023157"/>
    </source>
</evidence>
<feature type="repeat" description="LDL-receptor class B" evidence="11">
    <location>
        <begin position="137"/>
        <end position="179"/>
    </location>
</feature>
<dbReference type="Gene3D" id="2.40.128.620">
    <property type="match status" value="1"/>
</dbReference>
<organism evidence="12 13">
    <name type="scientific">Ancylostoma duodenale</name>
    <dbReference type="NCBI Taxonomy" id="51022"/>
    <lineage>
        <taxon>Eukaryota</taxon>
        <taxon>Metazoa</taxon>
        <taxon>Ecdysozoa</taxon>
        <taxon>Nematoda</taxon>
        <taxon>Chromadorea</taxon>
        <taxon>Rhabditida</taxon>
        <taxon>Rhabditina</taxon>
        <taxon>Rhabditomorpha</taxon>
        <taxon>Strongyloidea</taxon>
        <taxon>Ancylostomatidae</taxon>
        <taxon>Ancylostomatinae</taxon>
        <taxon>Ancylostoma</taxon>
    </lineage>
</organism>
<protein>
    <submittedName>
        <fullName evidence="12">Low-density lipoprotein receptor repeat class B</fullName>
    </submittedName>
</protein>
<dbReference type="EMBL" id="KN741336">
    <property type="protein sequence ID" value="KIH53391.1"/>
    <property type="molecule type" value="Genomic_DNA"/>
</dbReference>
<dbReference type="InterPro" id="IPR002172">
    <property type="entry name" value="LDrepeatLR_classA_rpt"/>
</dbReference>
<dbReference type="CDD" id="cd00112">
    <property type="entry name" value="LDLa"/>
    <property type="match status" value="2"/>
</dbReference>
<dbReference type="GO" id="GO:0017147">
    <property type="term" value="F:Wnt-protein binding"/>
    <property type="evidence" value="ECO:0007669"/>
    <property type="project" value="TreeGrafter"/>
</dbReference>
<dbReference type="InterPro" id="IPR036055">
    <property type="entry name" value="LDL_receptor-like_sf"/>
</dbReference>
<dbReference type="FunFam" id="2.120.10.30:FF:000241">
    <property type="entry name" value="Low-density lipoprotein receptor-related protein 6"/>
    <property type="match status" value="1"/>
</dbReference>
<gene>
    <name evidence="12" type="ORF">ANCDUO_16484</name>
</gene>
<evidence type="ECO:0000256" key="11">
    <source>
        <dbReference type="PROSITE-ProRule" id="PRU00461"/>
    </source>
</evidence>
<dbReference type="Gene3D" id="4.10.400.10">
    <property type="entry name" value="Low-density Lipoprotein Receptor"/>
    <property type="match status" value="1"/>
</dbReference>
<dbReference type="Pfam" id="PF00058">
    <property type="entry name" value="Ldl_recept_b"/>
    <property type="match status" value="2"/>
</dbReference>
<dbReference type="PROSITE" id="PS50068">
    <property type="entry name" value="LDLRA_2"/>
    <property type="match status" value="2"/>
</dbReference>
<dbReference type="SMART" id="SM00135">
    <property type="entry name" value="LY"/>
    <property type="match status" value="5"/>
</dbReference>
<evidence type="ECO:0000313" key="13">
    <source>
        <dbReference type="Proteomes" id="UP000054047"/>
    </source>
</evidence>
<dbReference type="Gene3D" id="2.120.10.30">
    <property type="entry name" value="TolB, C-terminal domain"/>
    <property type="match status" value="1"/>
</dbReference>
<proteinExistence type="predicted"/>
<feature type="disulfide bond" evidence="10">
    <location>
        <begin position="290"/>
        <end position="305"/>
    </location>
</feature>
<feature type="disulfide bond" evidence="10">
    <location>
        <begin position="350"/>
        <end position="365"/>
    </location>
</feature>
<comment type="subcellular location">
    <subcellularLocation>
        <location evidence="1">Membrane</location>
        <topology evidence="1">Single-pass membrane protein</topology>
    </subcellularLocation>
</comment>
<evidence type="ECO:0000256" key="10">
    <source>
        <dbReference type="PROSITE-ProRule" id="PRU00124"/>
    </source>
</evidence>
<dbReference type="SUPFAM" id="SSF57424">
    <property type="entry name" value="LDL receptor-like module"/>
    <property type="match status" value="2"/>
</dbReference>
<comment type="caution">
    <text evidence="10">Lacks conserved residue(s) required for the propagation of feature annotation.</text>
</comment>
<dbReference type="SMART" id="SM00192">
    <property type="entry name" value="LDLa"/>
    <property type="match status" value="2"/>
</dbReference>
<keyword evidence="3" id="KW-0254">Endocytosis</keyword>
<keyword evidence="6" id="KW-0472">Membrane</keyword>
<keyword evidence="5" id="KW-0677">Repeat</keyword>
<dbReference type="PROSITE" id="PS01209">
    <property type="entry name" value="LDLRA_1"/>
    <property type="match status" value="2"/>
</dbReference>
<dbReference type="Pfam" id="PF00057">
    <property type="entry name" value="Ldl_recept_a"/>
    <property type="match status" value="2"/>
</dbReference>
<evidence type="ECO:0000256" key="1">
    <source>
        <dbReference type="ARBA" id="ARBA00004167"/>
    </source>
</evidence>
<dbReference type="InterPro" id="IPR011042">
    <property type="entry name" value="6-blade_b-propeller_TolB-like"/>
</dbReference>
<keyword evidence="4" id="KW-0732">Signal</keyword>
<evidence type="ECO:0000256" key="3">
    <source>
        <dbReference type="ARBA" id="ARBA00022583"/>
    </source>
</evidence>
<dbReference type="GO" id="GO:0006897">
    <property type="term" value="P:endocytosis"/>
    <property type="evidence" value="ECO:0007669"/>
    <property type="project" value="UniProtKB-KW"/>
</dbReference>
<dbReference type="GO" id="GO:0042813">
    <property type="term" value="F:Wnt receptor activity"/>
    <property type="evidence" value="ECO:0007669"/>
    <property type="project" value="TreeGrafter"/>
</dbReference>
<evidence type="ECO:0000256" key="4">
    <source>
        <dbReference type="ARBA" id="ARBA00022729"/>
    </source>
</evidence>
<keyword evidence="8 12" id="KW-0675">Receptor</keyword>
<feature type="repeat" description="LDL-receptor class B" evidence="11">
    <location>
        <begin position="9"/>
        <end position="51"/>
    </location>
</feature>
<sequence length="384" mass="42463">LPIVSFQERRIYYADVGSNSIERLNLDGTFPHVVQKYEVDGLEGIAVDWIGRNLYSLRRTDIMVQTLDGRYRRALYKGVMRLPRAIAVHPAKGMMFATDWSSYAFIAAASMDGSSFTKIITDRVTWPNALAVDIYSDKIYWADAYNDMIEVANLDGTGRRAIISDSGTVPHVFALAVADDLLYWSDWTYRGLLRASKHTGENVTVVAQTALLPYGLKVFHKSLQPRFPTLCDTMGCEQLCLLGPDRTATCACGEGFELHENARNCTSNCDSKHFECGGTEAKCISRLYICDGVSHCSNQADELNCRELPAEHNGSVHYGQTILTDAPRICLPGQFQCHDNKKCVAPGGLCDGAEDCWDASDEKFCPSGFRSNASSAQLNSMTGR</sequence>
<dbReference type="Proteomes" id="UP000054047">
    <property type="component" value="Unassembled WGS sequence"/>
</dbReference>
<evidence type="ECO:0000256" key="5">
    <source>
        <dbReference type="ARBA" id="ARBA00022737"/>
    </source>
</evidence>
<dbReference type="InterPro" id="IPR000033">
    <property type="entry name" value="LDLR_classB_rpt"/>
</dbReference>
<dbReference type="PRINTS" id="PR00261">
    <property type="entry name" value="LDLRECEPTOR"/>
</dbReference>
<feature type="non-terminal residue" evidence="12">
    <location>
        <position position="1"/>
    </location>
</feature>